<evidence type="ECO:0000313" key="3">
    <source>
        <dbReference type="Proteomes" id="UP001470230"/>
    </source>
</evidence>
<gene>
    <name evidence="2" type="ORF">M9Y10_027450</name>
</gene>
<comment type="caution">
    <text evidence="2">The sequence shown here is derived from an EMBL/GenBank/DDBJ whole genome shotgun (WGS) entry which is preliminary data.</text>
</comment>
<keyword evidence="3" id="KW-1185">Reference proteome</keyword>
<sequence length="383" mass="44058">MQVTISNTIPIIYKGNSYYVDSNLLCQASTRFKNMIISFFEEEEKGEPQLEILYENFSERNMENFLKICQNLQTDVQNSEIKEICEIAYMFQANDIYNKALSFVQKTIDPNFSIPYEKYDNSFAARFLHITTIGKLIHHLSNFSELEFESDESNEECVDSHENGNQIETIVNNNQTQDQWTNGLPDIYLIKSEFLSRGQRLMFIKNNKTTMTAKVKGKKIYLSDKTNLNQSKFTPKIERDSNLTSKAFLEGTEINIKYILGKSSNFSMEVSFHLDDKAVNWFPKDTDMKTKSSAYKQVISGRYHHPFKRSPINMALKDKNGETVFILRKVGHNCFEVECNSNIPDDIIFSIASSQIIGPFYDSIDVLSCGRESVMPTVPFSIA</sequence>
<accession>A0ABR2H4V7</accession>
<dbReference type="InterPro" id="IPR000210">
    <property type="entry name" value="BTB/POZ_dom"/>
</dbReference>
<reference evidence="2 3" key="1">
    <citation type="submission" date="2024-04" db="EMBL/GenBank/DDBJ databases">
        <title>Tritrichomonas musculus Genome.</title>
        <authorList>
            <person name="Alves-Ferreira E."/>
            <person name="Grigg M."/>
            <person name="Lorenzi H."/>
            <person name="Galac M."/>
        </authorList>
    </citation>
    <scope>NUCLEOTIDE SEQUENCE [LARGE SCALE GENOMIC DNA]</scope>
    <source>
        <strain evidence="2 3">EAF2021</strain>
    </source>
</reference>
<feature type="domain" description="BTB" evidence="1">
    <location>
        <begin position="14"/>
        <end position="106"/>
    </location>
</feature>
<evidence type="ECO:0000259" key="1">
    <source>
        <dbReference type="Pfam" id="PF00651"/>
    </source>
</evidence>
<proteinExistence type="predicted"/>
<dbReference type="InterPro" id="IPR011333">
    <property type="entry name" value="SKP1/BTB/POZ_sf"/>
</dbReference>
<dbReference type="Proteomes" id="UP001470230">
    <property type="component" value="Unassembled WGS sequence"/>
</dbReference>
<name>A0ABR2H4V7_9EUKA</name>
<dbReference type="Gene3D" id="3.30.710.10">
    <property type="entry name" value="Potassium Channel Kv1.1, Chain A"/>
    <property type="match status" value="1"/>
</dbReference>
<organism evidence="2 3">
    <name type="scientific">Tritrichomonas musculus</name>
    <dbReference type="NCBI Taxonomy" id="1915356"/>
    <lineage>
        <taxon>Eukaryota</taxon>
        <taxon>Metamonada</taxon>
        <taxon>Parabasalia</taxon>
        <taxon>Tritrichomonadida</taxon>
        <taxon>Tritrichomonadidae</taxon>
        <taxon>Tritrichomonas</taxon>
    </lineage>
</organism>
<protein>
    <recommendedName>
        <fullName evidence="1">BTB domain-containing protein</fullName>
    </recommendedName>
</protein>
<dbReference type="SUPFAM" id="SSF54695">
    <property type="entry name" value="POZ domain"/>
    <property type="match status" value="1"/>
</dbReference>
<dbReference type="EMBL" id="JAPFFF010000042">
    <property type="protein sequence ID" value="KAK8841249.1"/>
    <property type="molecule type" value="Genomic_DNA"/>
</dbReference>
<dbReference type="Pfam" id="PF00651">
    <property type="entry name" value="BTB"/>
    <property type="match status" value="1"/>
</dbReference>
<evidence type="ECO:0000313" key="2">
    <source>
        <dbReference type="EMBL" id="KAK8841249.1"/>
    </source>
</evidence>